<name>A0A2U3L521_9BACT</name>
<reference evidence="6" key="1">
    <citation type="submission" date="2018-02" db="EMBL/GenBank/DDBJ databases">
        <authorList>
            <person name="Hausmann B."/>
        </authorList>
    </citation>
    <scope>NUCLEOTIDE SEQUENCE [LARGE SCALE GENOMIC DNA]</scope>
    <source>
        <strain evidence="6">Peat soil MAG SbA1</strain>
    </source>
</reference>
<gene>
    <name evidence="5" type="ORF">SBA1_700006</name>
</gene>
<dbReference type="Gene3D" id="3.30.2020.30">
    <property type="match status" value="1"/>
</dbReference>
<feature type="domain" description="Gamma-butyrobetaine hydroxylase-like N-terminal" evidence="4">
    <location>
        <begin position="23"/>
        <end position="114"/>
    </location>
</feature>
<evidence type="ECO:0000313" key="6">
    <source>
        <dbReference type="Proteomes" id="UP000238701"/>
    </source>
</evidence>
<evidence type="ECO:0000259" key="4">
    <source>
        <dbReference type="Pfam" id="PF06155"/>
    </source>
</evidence>
<accession>A0A2U3L521</accession>
<sequence length="129" mass="14220">MQSPLQSPTAATDPKLVKVNLTTGTGMDIEWNDGHTSHYNFVYLRDACACAMCEEERGKTGRRPGDPPKSAPGALPMFKPTAKPLSAEAVGKYAIKFAWNDNHDLGIYSWKFLREICPCTECKAGRTLQ</sequence>
<dbReference type="Proteomes" id="UP000238701">
    <property type="component" value="Unassembled WGS sequence"/>
</dbReference>
<evidence type="ECO:0000256" key="2">
    <source>
        <dbReference type="ARBA" id="ARBA00023004"/>
    </source>
</evidence>
<protein>
    <recommendedName>
        <fullName evidence="4">Gamma-butyrobetaine hydroxylase-like N-terminal domain-containing protein</fullName>
    </recommendedName>
</protein>
<dbReference type="OrthoDB" id="9794178at2"/>
<keyword evidence="1" id="KW-0479">Metal-binding</keyword>
<organism evidence="5 6">
    <name type="scientific">Candidatus Sulfotelmatobacter kueseliae</name>
    <dbReference type="NCBI Taxonomy" id="2042962"/>
    <lineage>
        <taxon>Bacteria</taxon>
        <taxon>Pseudomonadati</taxon>
        <taxon>Acidobacteriota</taxon>
        <taxon>Terriglobia</taxon>
        <taxon>Terriglobales</taxon>
        <taxon>Candidatus Korobacteraceae</taxon>
        <taxon>Candidatus Sulfotelmatobacter</taxon>
    </lineage>
</organism>
<dbReference type="InterPro" id="IPR038492">
    <property type="entry name" value="GBBH-like_N_sf"/>
</dbReference>
<dbReference type="AlphaFoldDB" id="A0A2U3L521"/>
<dbReference type="EMBL" id="OMOD01000167">
    <property type="protein sequence ID" value="SPF47013.1"/>
    <property type="molecule type" value="Genomic_DNA"/>
</dbReference>
<dbReference type="PANTHER" id="PTHR35303">
    <property type="entry name" value="OS02G0197800 PROTEIN"/>
    <property type="match status" value="1"/>
</dbReference>
<keyword evidence="2" id="KW-0408">Iron</keyword>
<proteinExistence type="predicted"/>
<dbReference type="Pfam" id="PF06155">
    <property type="entry name" value="GBBH-like_N"/>
    <property type="match status" value="1"/>
</dbReference>
<dbReference type="InterPro" id="IPR010376">
    <property type="entry name" value="GBBH-like_N"/>
</dbReference>
<evidence type="ECO:0000313" key="5">
    <source>
        <dbReference type="EMBL" id="SPF47013.1"/>
    </source>
</evidence>
<dbReference type="GO" id="GO:0046872">
    <property type="term" value="F:metal ion binding"/>
    <property type="evidence" value="ECO:0007669"/>
    <property type="project" value="UniProtKB-KW"/>
</dbReference>
<feature type="region of interest" description="Disordered" evidence="3">
    <location>
        <begin position="57"/>
        <end position="79"/>
    </location>
</feature>
<evidence type="ECO:0000256" key="3">
    <source>
        <dbReference type="SAM" id="MobiDB-lite"/>
    </source>
</evidence>
<feature type="compositionally biased region" description="Basic and acidic residues" evidence="3">
    <location>
        <begin position="57"/>
        <end position="66"/>
    </location>
</feature>
<evidence type="ECO:0000256" key="1">
    <source>
        <dbReference type="ARBA" id="ARBA00022723"/>
    </source>
</evidence>